<gene>
    <name evidence="1" type="primary">APK3_0</name>
    <name evidence="1" type="ORF">CK203_074400</name>
</gene>
<evidence type="ECO:0000313" key="2">
    <source>
        <dbReference type="Proteomes" id="UP000288805"/>
    </source>
</evidence>
<evidence type="ECO:0000313" key="1">
    <source>
        <dbReference type="EMBL" id="RVW46915.1"/>
    </source>
</evidence>
<name>A0A438EGW9_VITVI</name>
<accession>A0A438EGW9</accession>
<comment type="caution">
    <text evidence="1">The sequence shown here is derived from an EMBL/GenBank/DDBJ whole genome shotgun (WGS) entry which is preliminary data.</text>
</comment>
<dbReference type="GO" id="GO:0016301">
    <property type="term" value="F:kinase activity"/>
    <property type="evidence" value="ECO:0007669"/>
    <property type="project" value="UniProtKB-KW"/>
</dbReference>
<reference evidence="1 2" key="1">
    <citation type="journal article" date="2018" name="PLoS Genet.">
        <title>Population sequencing reveals clonal diversity and ancestral inbreeding in the grapevine cultivar Chardonnay.</title>
        <authorList>
            <person name="Roach M.J."/>
            <person name="Johnson D.L."/>
            <person name="Bohlmann J."/>
            <person name="van Vuuren H.J."/>
            <person name="Jones S.J."/>
            <person name="Pretorius I.S."/>
            <person name="Schmidt S.A."/>
            <person name="Borneman A.R."/>
        </authorList>
    </citation>
    <scope>NUCLEOTIDE SEQUENCE [LARGE SCALE GENOMIC DNA]</scope>
    <source>
        <strain evidence="2">cv. Chardonnay</strain>
        <tissue evidence="1">Leaf</tissue>
    </source>
</reference>
<proteinExistence type="predicted"/>
<protein>
    <submittedName>
        <fullName evidence="1">Adenylyl-sulfate kinase 3</fullName>
    </submittedName>
</protein>
<dbReference type="Proteomes" id="UP000288805">
    <property type="component" value="Unassembled WGS sequence"/>
</dbReference>
<keyword evidence="1" id="KW-0418">Kinase</keyword>
<dbReference type="OrthoDB" id="506431at2759"/>
<organism evidence="1 2">
    <name type="scientific">Vitis vinifera</name>
    <name type="common">Grape</name>
    <dbReference type="NCBI Taxonomy" id="29760"/>
    <lineage>
        <taxon>Eukaryota</taxon>
        <taxon>Viridiplantae</taxon>
        <taxon>Streptophyta</taxon>
        <taxon>Embryophyta</taxon>
        <taxon>Tracheophyta</taxon>
        <taxon>Spermatophyta</taxon>
        <taxon>Magnoliopsida</taxon>
        <taxon>eudicotyledons</taxon>
        <taxon>Gunneridae</taxon>
        <taxon>Pentapetalae</taxon>
        <taxon>rosids</taxon>
        <taxon>Vitales</taxon>
        <taxon>Vitaceae</taxon>
        <taxon>Viteae</taxon>
        <taxon>Vitis</taxon>
    </lineage>
</organism>
<keyword evidence="1" id="KW-0808">Transferase</keyword>
<dbReference type="InterPro" id="IPR027417">
    <property type="entry name" value="P-loop_NTPase"/>
</dbReference>
<dbReference type="Gene3D" id="3.40.50.300">
    <property type="entry name" value="P-loop containing nucleotide triphosphate hydrolases"/>
    <property type="match status" value="1"/>
</dbReference>
<dbReference type="AlphaFoldDB" id="A0A438EGW9"/>
<dbReference type="EMBL" id="QGNW01001296">
    <property type="protein sequence ID" value="RVW46915.1"/>
    <property type="molecule type" value="Genomic_DNA"/>
</dbReference>
<sequence length="72" mass="7913">MGGGYHCLSQWETVMFGTRITFLMSTVGNSTNIFWQECPVGRAERQKLLNQKGCVLWITGLSGSGLLSKLSS</sequence>